<evidence type="ECO:0000313" key="3">
    <source>
        <dbReference type="Proteomes" id="UP000322530"/>
    </source>
</evidence>
<feature type="transmembrane region" description="Helical" evidence="1">
    <location>
        <begin position="517"/>
        <end position="539"/>
    </location>
</feature>
<comment type="caution">
    <text evidence="2">The sequence shown here is derived from an EMBL/GenBank/DDBJ whole genome shotgun (WGS) entry which is preliminary data.</text>
</comment>
<organism evidence="2 3">
    <name type="scientific">Dictyobacter arantiisoli</name>
    <dbReference type="NCBI Taxonomy" id="2014874"/>
    <lineage>
        <taxon>Bacteria</taxon>
        <taxon>Bacillati</taxon>
        <taxon>Chloroflexota</taxon>
        <taxon>Ktedonobacteria</taxon>
        <taxon>Ktedonobacterales</taxon>
        <taxon>Dictyobacteraceae</taxon>
        <taxon>Dictyobacter</taxon>
    </lineage>
</organism>
<keyword evidence="3" id="KW-1185">Reference proteome</keyword>
<evidence type="ECO:0008006" key="4">
    <source>
        <dbReference type="Google" id="ProtNLM"/>
    </source>
</evidence>
<sequence>MINHNTVQASESYYEVLGVAQDASQDTIQQAVKSYREQLEARLNNPLQMKAARQTLTSTLPLIEQYLLAGEEARAAYNQLLEEARQKARGELEIEDTEGLDDQLPQPFFFDPFTAYDTEMPALTLRQVGLKLDEEWPTTHKWIMHTTRDVHVLVGYLIFAAGRKRLAQQIERLIEAISEQRMNINEGIERCIAILNPAIERPGVGIQGPFFDGATYVFNAGDCLPDQIEYIEFTLYHEGLRGCVFGTLASTTSWITLNNGLSEQRFALLPSGSDPALGAYEQKCTIALHLDRLEPYENYVGLMLLKIENSDPPREIPLQIQFHLQARPPRVQFQPAAQTLWLGIKQQGETATVSVQVENKGDEERVPLTASIKATSAIGSVKPNRFHHQDTLTLSVDTADLPRGQRFEVKFPLDYSSIPGARGPEVITLQGALYPTFWQSLRAQSKLSDRFSRAFGCAFLVGIVFALLNSTRLLGWWDFFVVAPLVCLWFGFQISNAITIHLKCAGNPAPAARLIPWWYRLGVPLAYGFILATICWFVPDSTASIIISLSGGILIGLLGGFSLSSNISFIYNQGIYHSGANSGTETAA</sequence>
<gene>
    <name evidence="2" type="ORF">KDI_12910</name>
</gene>
<evidence type="ECO:0000313" key="2">
    <source>
        <dbReference type="EMBL" id="GCF07727.1"/>
    </source>
</evidence>
<accession>A0A5A5T8P8</accession>
<protein>
    <recommendedName>
        <fullName evidence="4">J domain-containing protein</fullName>
    </recommendedName>
</protein>
<keyword evidence="1" id="KW-0472">Membrane</keyword>
<proteinExistence type="predicted"/>
<evidence type="ECO:0000256" key="1">
    <source>
        <dbReference type="SAM" id="Phobius"/>
    </source>
</evidence>
<feature type="transmembrane region" description="Helical" evidence="1">
    <location>
        <begin position="474"/>
        <end position="492"/>
    </location>
</feature>
<feature type="transmembrane region" description="Helical" evidence="1">
    <location>
        <begin position="451"/>
        <end position="468"/>
    </location>
</feature>
<dbReference type="Proteomes" id="UP000322530">
    <property type="component" value="Unassembled WGS sequence"/>
</dbReference>
<dbReference type="EMBL" id="BIXY01000013">
    <property type="protein sequence ID" value="GCF07727.1"/>
    <property type="molecule type" value="Genomic_DNA"/>
</dbReference>
<keyword evidence="1" id="KW-1133">Transmembrane helix</keyword>
<name>A0A5A5T8P8_9CHLR</name>
<feature type="transmembrane region" description="Helical" evidence="1">
    <location>
        <begin position="545"/>
        <end position="563"/>
    </location>
</feature>
<keyword evidence="1" id="KW-0812">Transmembrane</keyword>
<dbReference type="RefSeq" id="WP_149400730.1">
    <property type="nucleotide sequence ID" value="NZ_BIXY01000013.1"/>
</dbReference>
<reference evidence="2 3" key="1">
    <citation type="submission" date="2019-01" db="EMBL/GenBank/DDBJ databases">
        <title>Draft genome sequence of Dictyobacter sp. Uno17.</title>
        <authorList>
            <person name="Wang C.M."/>
            <person name="Zheng Y."/>
            <person name="Sakai Y."/>
            <person name="Abe K."/>
            <person name="Yokota A."/>
            <person name="Yabe S."/>
        </authorList>
    </citation>
    <scope>NUCLEOTIDE SEQUENCE [LARGE SCALE GENOMIC DNA]</scope>
    <source>
        <strain evidence="2 3">Uno17</strain>
    </source>
</reference>
<dbReference type="AlphaFoldDB" id="A0A5A5T8P8"/>